<dbReference type="EMBL" id="JAACNO010002359">
    <property type="protein sequence ID" value="KAF4133657.1"/>
    <property type="molecule type" value="Genomic_DNA"/>
</dbReference>
<protein>
    <submittedName>
        <fullName evidence="3">Uncharacterized protein</fullName>
    </submittedName>
</protein>
<gene>
    <name evidence="3" type="ORF">GN958_ATG16994</name>
</gene>
<accession>A0A8S9U2P5</accession>
<comment type="caution">
    <text evidence="3">The sequence shown here is derived from an EMBL/GenBank/DDBJ whole genome shotgun (WGS) entry which is preliminary data.</text>
</comment>
<dbReference type="Proteomes" id="UP000704712">
    <property type="component" value="Unassembled WGS sequence"/>
</dbReference>
<dbReference type="AlphaFoldDB" id="A0A8S9U2P5"/>
<keyword evidence="2" id="KW-0732">Signal</keyword>
<feature type="chain" id="PRO_5035853274" evidence="2">
    <location>
        <begin position="20"/>
        <end position="62"/>
    </location>
</feature>
<sequence length="62" mass="7096">MGALLFVLGVASSVAICFARKKDAEAVQTERKVKQQQRQQYERMRRQSSQHLQSAWSSEISL</sequence>
<reference evidence="3" key="1">
    <citation type="submission" date="2020-03" db="EMBL/GenBank/DDBJ databases">
        <title>Hybrid Assembly of Korean Phytophthora infestans isolates.</title>
        <authorList>
            <person name="Prokchorchik M."/>
            <person name="Lee Y."/>
            <person name="Seo J."/>
            <person name="Cho J.-H."/>
            <person name="Park Y.-E."/>
            <person name="Jang D.-C."/>
            <person name="Im J.-S."/>
            <person name="Choi J.-G."/>
            <person name="Park H.-J."/>
            <person name="Lee G.-B."/>
            <person name="Lee Y.-G."/>
            <person name="Hong S.-Y."/>
            <person name="Cho K."/>
            <person name="Sohn K.H."/>
        </authorList>
    </citation>
    <scope>NUCLEOTIDE SEQUENCE</scope>
    <source>
        <strain evidence="3">KR_2_A2</strain>
    </source>
</reference>
<name>A0A8S9U2P5_PHYIN</name>
<evidence type="ECO:0000313" key="3">
    <source>
        <dbReference type="EMBL" id="KAF4133657.1"/>
    </source>
</evidence>
<evidence type="ECO:0000313" key="4">
    <source>
        <dbReference type="Proteomes" id="UP000704712"/>
    </source>
</evidence>
<feature type="compositionally biased region" description="Polar residues" evidence="1">
    <location>
        <begin position="51"/>
        <end position="62"/>
    </location>
</feature>
<proteinExistence type="predicted"/>
<feature type="region of interest" description="Disordered" evidence="1">
    <location>
        <begin position="37"/>
        <end position="62"/>
    </location>
</feature>
<evidence type="ECO:0000256" key="2">
    <source>
        <dbReference type="SAM" id="SignalP"/>
    </source>
</evidence>
<evidence type="ECO:0000256" key="1">
    <source>
        <dbReference type="SAM" id="MobiDB-lite"/>
    </source>
</evidence>
<feature type="signal peptide" evidence="2">
    <location>
        <begin position="1"/>
        <end position="19"/>
    </location>
</feature>
<organism evidence="3 4">
    <name type="scientific">Phytophthora infestans</name>
    <name type="common">Potato late blight agent</name>
    <name type="synonym">Botrytis infestans</name>
    <dbReference type="NCBI Taxonomy" id="4787"/>
    <lineage>
        <taxon>Eukaryota</taxon>
        <taxon>Sar</taxon>
        <taxon>Stramenopiles</taxon>
        <taxon>Oomycota</taxon>
        <taxon>Peronosporomycetes</taxon>
        <taxon>Peronosporales</taxon>
        <taxon>Peronosporaceae</taxon>
        <taxon>Phytophthora</taxon>
    </lineage>
</organism>